<gene>
    <name evidence="3" type="ORF">EHUX00137_LOCUS11231</name>
</gene>
<dbReference type="Pfam" id="PF20666">
    <property type="entry name" value="ZW10_C"/>
    <property type="match status" value="1"/>
</dbReference>
<reference evidence="3" key="1">
    <citation type="submission" date="2021-01" db="EMBL/GenBank/DDBJ databases">
        <authorList>
            <person name="Corre E."/>
            <person name="Pelletier E."/>
            <person name="Niang G."/>
            <person name="Scheremetjew M."/>
            <person name="Finn R."/>
            <person name="Kale V."/>
            <person name="Holt S."/>
            <person name="Cochrane G."/>
            <person name="Meng A."/>
            <person name="Brown T."/>
            <person name="Cohen L."/>
        </authorList>
    </citation>
    <scope>NUCLEOTIDE SEQUENCE</scope>
    <source>
        <strain evidence="3">379</strain>
    </source>
</reference>
<evidence type="ECO:0000259" key="1">
    <source>
        <dbReference type="Pfam" id="PF20666"/>
    </source>
</evidence>
<feature type="domain" description="Centromere/kinetochore protein zw10 C-terminal" evidence="1">
    <location>
        <begin position="51"/>
        <end position="159"/>
    </location>
</feature>
<dbReference type="PANTHER" id="PTHR12205:SF0">
    <property type="entry name" value="CENTROMERE_KINETOCHORE PROTEIN ZW10 HOMOLOG"/>
    <property type="match status" value="1"/>
</dbReference>
<evidence type="ECO:0000259" key="2">
    <source>
        <dbReference type="Pfam" id="PF22766"/>
    </source>
</evidence>
<dbReference type="InterPro" id="IPR046362">
    <property type="entry name" value="Zw10/DSL1_C_sf"/>
</dbReference>
<dbReference type="InterPro" id="IPR048343">
    <property type="entry name" value="ZW10_C"/>
</dbReference>
<dbReference type="GO" id="GO:1990423">
    <property type="term" value="C:RZZ complex"/>
    <property type="evidence" value="ECO:0007669"/>
    <property type="project" value="TreeGrafter"/>
</dbReference>
<dbReference type="GO" id="GO:0006888">
    <property type="term" value="P:endoplasmic reticulum to Golgi vesicle-mediated transport"/>
    <property type="evidence" value="ECO:0007669"/>
    <property type="project" value="TreeGrafter"/>
</dbReference>
<organism evidence="3">
    <name type="scientific">Emiliania huxleyi</name>
    <name type="common">Coccolithophore</name>
    <name type="synonym">Pontosphaera huxleyi</name>
    <dbReference type="NCBI Taxonomy" id="2903"/>
    <lineage>
        <taxon>Eukaryota</taxon>
        <taxon>Haptista</taxon>
        <taxon>Haptophyta</taxon>
        <taxon>Prymnesiophyceae</taxon>
        <taxon>Isochrysidales</taxon>
        <taxon>Noelaerhabdaceae</taxon>
        <taxon>Emiliania</taxon>
    </lineage>
</organism>
<name>A0A7S3W7F2_EMIHU</name>
<protein>
    <recommendedName>
        <fullName evidence="4">Centromere/kinetochore protein zw10</fullName>
    </recommendedName>
</protein>
<dbReference type="GO" id="GO:0007094">
    <property type="term" value="P:mitotic spindle assembly checkpoint signaling"/>
    <property type="evidence" value="ECO:0007669"/>
    <property type="project" value="TreeGrafter"/>
</dbReference>
<dbReference type="Gene3D" id="1.10.357.150">
    <property type="match status" value="1"/>
</dbReference>
<dbReference type="AlphaFoldDB" id="A0A7S3W7F2"/>
<dbReference type="GO" id="GO:0005737">
    <property type="term" value="C:cytoplasm"/>
    <property type="evidence" value="ECO:0007669"/>
    <property type="project" value="GOC"/>
</dbReference>
<proteinExistence type="predicted"/>
<evidence type="ECO:0000313" key="3">
    <source>
        <dbReference type="EMBL" id="CAE0539841.1"/>
    </source>
</evidence>
<feature type="domain" description="ZW10 C-terminal helical" evidence="2">
    <location>
        <begin position="184"/>
        <end position="319"/>
    </location>
</feature>
<dbReference type="InterPro" id="IPR055148">
    <property type="entry name" value="ZW10_C_2"/>
</dbReference>
<sequence>MSPSQHSRGTYSACTPPRSTVFSVVAFTRCSEHAAQDRIPALRLASSARRLCRCCLAAAALVRGRGARLLVRRAREVLELFVALAPTRVSSPVPHLSLLLHNDCRYLAHACLTLPLPYHARLDAAAAADATLVSLVEPLRALAAATLRAALHAQSAALLSTLRRAEGFVSVGEDEAAGAAAQRATHQLVRELALLRPQWCETLPRGVALSSVSRLAEAVLRPLYESLVALRHISERDSRALHKVLSFLLPACEQLLSAAARSPLDGRCEHLVPSLRRCRQLGRLLDARLAEVVAWWGEGELDAISARDLLVLLRAIWNEEALLANAREMHRALVTEAAL</sequence>
<evidence type="ECO:0008006" key="4">
    <source>
        <dbReference type="Google" id="ProtNLM"/>
    </source>
</evidence>
<accession>A0A7S3W7F2</accession>
<dbReference type="Pfam" id="PF22766">
    <property type="entry name" value="ZW10_C2"/>
    <property type="match status" value="1"/>
</dbReference>
<dbReference type="EMBL" id="HBIR01015155">
    <property type="protein sequence ID" value="CAE0539841.1"/>
    <property type="molecule type" value="Transcribed_RNA"/>
</dbReference>
<dbReference type="PANTHER" id="PTHR12205">
    <property type="entry name" value="CENTROMERE/KINETOCHORE PROTEIN ZW10"/>
    <property type="match status" value="1"/>
</dbReference>